<keyword evidence="4" id="KW-0902">Two-component regulatory system</keyword>
<protein>
    <recommendedName>
        <fullName evidence="2">histidine kinase</fullName>
        <ecNumber evidence="2">2.7.13.3</ecNumber>
    </recommendedName>
</protein>
<evidence type="ECO:0000256" key="4">
    <source>
        <dbReference type="ARBA" id="ARBA00023012"/>
    </source>
</evidence>
<reference evidence="5" key="1">
    <citation type="submission" date="2023-10" db="EMBL/GenBank/DDBJ databases">
        <title>Screening of Alkalihalophilus pseudofirmusBZ-TG-HK211 and Its Alleviation of Salt Stress on Rapeseed Growth.</title>
        <authorList>
            <person name="Zhao B."/>
            <person name="Guo T."/>
        </authorList>
    </citation>
    <scope>NUCLEOTIDE SEQUENCE</scope>
    <source>
        <strain evidence="5">BZ-TG-HK211</strain>
    </source>
</reference>
<feature type="non-terminal residue" evidence="5">
    <location>
        <position position="1"/>
    </location>
</feature>
<dbReference type="Gene3D" id="1.10.287.130">
    <property type="match status" value="1"/>
</dbReference>
<dbReference type="EMBL" id="JAWJAY010000436">
    <property type="protein sequence ID" value="MDV2887760.1"/>
    <property type="molecule type" value="Genomic_DNA"/>
</dbReference>
<evidence type="ECO:0000256" key="1">
    <source>
        <dbReference type="ARBA" id="ARBA00000085"/>
    </source>
</evidence>
<dbReference type="GO" id="GO:0000155">
    <property type="term" value="F:phosphorelay sensor kinase activity"/>
    <property type="evidence" value="ECO:0007669"/>
    <property type="project" value="InterPro"/>
</dbReference>
<keyword evidence="3 5" id="KW-0418">Kinase</keyword>
<gene>
    <name evidence="5" type="ORF">RYX45_21575</name>
</gene>
<comment type="catalytic activity">
    <reaction evidence="1">
        <text>ATP + protein L-histidine = ADP + protein N-phospho-L-histidine.</text>
        <dbReference type="EC" id="2.7.13.3"/>
    </reaction>
</comment>
<sequence>LEKRIQEEIAKNLEKDQILIQHSRLAVMGEIMSAIGHQWRQPLNSLLLLIQDVRDALEFGEINESYIDRFTRESMIQIKHMSQTIHDFRKFYKP</sequence>
<keyword evidence="3 5" id="KW-0808">Transferase</keyword>
<dbReference type="InterPro" id="IPR036097">
    <property type="entry name" value="HisK_dim/P_sf"/>
</dbReference>
<accession>A0AAJ2U577</accession>
<evidence type="ECO:0000256" key="2">
    <source>
        <dbReference type="ARBA" id="ARBA00012438"/>
    </source>
</evidence>
<evidence type="ECO:0000313" key="6">
    <source>
        <dbReference type="Proteomes" id="UP001285636"/>
    </source>
</evidence>
<feature type="non-terminal residue" evidence="5">
    <location>
        <position position="94"/>
    </location>
</feature>
<name>A0AAJ2U577_ALKPS</name>
<dbReference type="Proteomes" id="UP001285636">
    <property type="component" value="Unassembled WGS sequence"/>
</dbReference>
<evidence type="ECO:0000256" key="3">
    <source>
        <dbReference type="ARBA" id="ARBA00022777"/>
    </source>
</evidence>
<proteinExistence type="predicted"/>
<dbReference type="EC" id="2.7.13.3" evidence="2"/>
<dbReference type="SUPFAM" id="SSF47384">
    <property type="entry name" value="Homodimeric domain of signal transducing histidine kinase"/>
    <property type="match status" value="1"/>
</dbReference>
<comment type="caution">
    <text evidence="5">The sequence shown here is derived from an EMBL/GenBank/DDBJ whole genome shotgun (WGS) entry which is preliminary data.</text>
</comment>
<dbReference type="AlphaFoldDB" id="A0AAJ2U577"/>
<evidence type="ECO:0000313" key="5">
    <source>
        <dbReference type="EMBL" id="MDV2887760.1"/>
    </source>
</evidence>
<organism evidence="5 6">
    <name type="scientific">Alkalihalophilus pseudofirmus</name>
    <name type="common">Bacillus pseudofirmus</name>
    <dbReference type="NCBI Taxonomy" id="79885"/>
    <lineage>
        <taxon>Bacteria</taxon>
        <taxon>Bacillati</taxon>
        <taxon>Bacillota</taxon>
        <taxon>Bacilli</taxon>
        <taxon>Bacillales</taxon>
        <taxon>Bacillaceae</taxon>
        <taxon>Alkalihalophilus</taxon>
    </lineage>
</organism>